<comment type="caution">
    <text evidence="1">The sequence shown here is derived from an EMBL/GenBank/DDBJ whole genome shotgun (WGS) entry which is preliminary data.</text>
</comment>
<dbReference type="PANTHER" id="PTHR46889">
    <property type="entry name" value="TRANSPOSASE INSF FOR INSERTION SEQUENCE IS3B-RELATED"/>
    <property type="match status" value="1"/>
</dbReference>
<reference evidence="2" key="1">
    <citation type="journal article" date="2019" name="Int. J. Syst. Evol. Microbiol.">
        <title>The Global Catalogue of Microorganisms (GCM) 10K type strain sequencing project: providing services to taxonomists for standard genome sequencing and annotation.</title>
        <authorList>
            <consortium name="The Broad Institute Genomics Platform"/>
            <consortium name="The Broad Institute Genome Sequencing Center for Infectious Disease"/>
            <person name="Wu L."/>
            <person name="Ma J."/>
        </authorList>
    </citation>
    <scope>NUCLEOTIDE SEQUENCE [LARGE SCALE GENOMIC DNA]</scope>
    <source>
        <strain evidence="2">JCM 18956</strain>
    </source>
</reference>
<protein>
    <recommendedName>
        <fullName evidence="3">Transposase</fullName>
    </recommendedName>
</protein>
<name>A0ABP8WCA7_9MICO</name>
<evidence type="ECO:0008006" key="3">
    <source>
        <dbReference type="Google" id="ProtNLM"/>
    </source>
</evidence>
<organism evidence="1 2">
    <name type="scientific">Frondihabitans cladoniiphilus</name>
    <dbReference type="NCBI Taxonomy" id="715785"/>
    <lineage>
        <taxon>Bacteria</taxon>
        <taxon>Bacillati</taxon>
        <taxon>Actinomycetota</taxon>
        <taxon>Actinomycetes</taxon>
        <taxon>Micrococcales</taxon>
        <taxon>Microbacteriaceae</taxon>
        <taxon>Frondihabitans</taxon>
    </lineage>
</organism>
<keyword evidence="2" id="KW-1185">Reference proteome</keyword>
<dbReference type="Proteomes" id="UP001501295">
    <property type="component" value="Unassembled WGS sequence"/>
</dbReference>
<evidence type="ECO:0000313" key="1">
    <source>
        <dbReference type="EMBL" id="GAA4685106.1"/>
    </source>
</evidence>
<sequence length="179" mass="20303">MFPLVLHLAAGRISIAVTCRVLGSSKQAFSEWRASPVLQRDWDNAHLMNAAIDLRRGDPAFEYRFISEEIEAEAGLRVLEGHTWQLSSEQRLWSLHWKKRGLNRKAGPPVHDDLVLCDFTATELNWLWLTDISEHWTDEGKLCLCAVRGVCSYRIVGYTIDSRMTAELAVAAPSERGRP</sequence>
<proteinExistence type="predicted"/>
<gene>
    <name evidence="1" type="ORF">GCM10025780_34310</name>
</gene>
<dbReference type="EMBL" id="BAABLM010000010">
    <property type="protein sequence ID" value="GAA4685106.1"/>
    <property type="molecule type" value="Genomic_DNA"/>
</dbReference>
<accession>A0ABP8WCA7</accession>
<dbReference type="InterPro" id="IPR050900">
    <property type="entry name" value="Transposase_IS3/IS150/IS904"/>
</dbReference>
<dbReference type="PANTHER" id="PTHR46889:SF4">
    <property type="entry name" value="TRANSPOSASE INSO FOR INSERTION SEQUENCE ELEMENT IS911B-RELATED"/>
    <property type="match status" value="1"/>
</dbReference>
<evidence type="ECO:0000313" key="2">
    <source>
        <dbReference type="Proteomes" id="UP001501295"/>
    </source>
</evidence>
<dbReference type="RefSeq" id="WP_345377153.1">
    <property type="nucleotide sequence ID" value="NZ_BAABLM010000010.1"/>
</dbReference>